<dbReference type="STRING" id="394958.BGI42_12360"/>
<dbReference type="Proteomes" id="UP000094652">
    <property type="component" value="Chromosome"/>
</dbReference>
<reference evidence="3" key="1">
    <citation type="submission" date="2016-09" db="EMBL/GenBank/DDBJ databases">
        <title>Genomics of Clostridium taeniosporum, an organism which forms endospores with ribbon-like appendages.</title>
        <authorList>
            <person name="Walker J.R."/>
        </authorList>
    </citation>
    <scope>NUCLEOTIDE SEQUENCE [LARGE SCALE GENOMIC DNA]</scope>
    <source>
        <strain evidence="3">1/k</strain>
    </source>
</reference>
<feature type="transmembrane region" description="Helical" evidence="1">
    <location>
        <begin position="38"/>
        <end position="61"/>
    </location>
</feature>
<dbReference type="OrthoDB" id="9950598at2"/>
<keyword evidence="1" id="KW-0472">Membrane</keyword>
<evidence type="ECO:0000256" key="1">
    <source>
        <dbReference type="SAM" id="Phobius"/>
    </source>
</evidence>
<keyword evidence="3" id="KW-1185">Reference proteome</keyword>
<protein>
    <submittedName>
        <fullName evidence="2">Uncharacterized protein</fullName>
    </submittedName>
</protein>
<feature type="transmembrane region" description="Helical" evidence="1">
    <location>
        <begin position="128"/>
        <end position="149"/>
    </location>
</feature>
<keyword evidence="1" id="KW-0812">Transmembrane</keyword>
<gene>
    <name evidence="2" type="ORF">BGI42_12360</name>
</gene>
<proteinExistence type="predicted"/>
<feature type="transmembrane region" description="Helical" evidence="1">
    <location>
        <begin position="155"/>
        <end position="175"/>
    </location>
</feature>
<evidence type="ECO:0000313" key="2">
    <source>
        <dbReference type="EMBL" id="AOR24479.1"/>
    </source>
</evidence>
<feature type="transmembrane region" description="Helical" evidence="1">
    <location>
        <begin position="73"/>
        <end position="97"/>
    </location>
</feature>
<dbReference type="AlphaFoldDB" id="A0A1D7XMY3"/>
<organism evidence="2 3">
    <name type="scientific">Clostridium taeniosporum</name>
    <dbReference type="NCBI Taxonomy" id="394958"/>
    <lineage>
        <taxon>Bacteria</taxon>
        <taxon>Bacillati</taxon>
        <taxon>Bacillota</taxon>
        <taxon>Clostridia</taxon>
        <taxon>Eubacteriales</taxon>
        <taxon>Clostridiaceae</taxon>
        <taxon>Clostridium</taxon>
    </lineage>
</organism>
<dbReference type="KEGG" id="ctae:BGI42_12360"/>
<dbReference type="RefSeq" id="WP_069680607.1">
    <property type="nucleotide sequence ID" value="NZ_CP017253.2"/>
</dbReference>
<name>A0A1D7XMY3_9CLOT</name>
<feature type="transmembrane region" description="Helical" evidence="1">
    <location>
        <begin position="6"/>
        <end position="26"/>
    </location>
</feature>
<dbReference type="EMBL" id="CP017253">
    <property type="protein sequence ID" value="AOR24479.1"/>
    <property type="molecule type" value="Genomic_DNA"/>
</dbReference>
<evidence type="ECO:0000313" key="3">
    <source>
        <dbReference type="Proteomes" id="UP000094652"/>
    </source>
</evidence>
<keyword evidence="1" id="KW-1133">Transmembrane helix</keyword>
<sequence length="185" mass="21643">MKYVNFILLATFLAFSTMYIYNIFILKSAGKENLKVSSLLMLFSIPIAIFILIVMSLFLNLTNWILPVYISNYKIFIISFVSIFTIFIGEFIIKIFLSNTVSSYFNKKYKSGNLSENKMMEIIRNKHNIIEIFKFILMFTISLAVYSVLFKILGIIRMIFIIILVSIVTSILYFFMFKSNKNLNK</sequence>
<accession>A0A1D7XMY3</accession>